<dbReference type="Pfam" id="PF05957">
    <property type="entry name" value="DUF883"/>
    <property type="match status" value="1"/>
</dbReference>
<evidence type="ECO:0000256" key="2">
    <source>
        <dbReference type="ARBA" id="ARBA00010423"/>
    </source>
</evidence>
<organism evidence="11 12">
    <name type="scientific">Tibeticola sediminis</name>
    <dbReference type="NCBI Taxonomy" id="1917811"/>
    <lineage>
        <taxon>Bacteria</taxon>
        <taxon>Pseudomonadati</taxon>
        <taxon>Pseudomonadota</taxon>
        <taxon>Betaproteobacteria</taxon>
        <taxon>Burkholderiales</taxon>
        <taxon>Comamonadaceae</taxon>
        <taxon>Tibeticola</taxon>
    </lineage>
</organism>
<evidence type="ECO:0000313" key="12">
    <source>
        <dbReference type="Proteomes" id="UP000272193"/>
    </source>
</evidence>
<dbReference type="InterPro" id="IPR043604">
    <property type="entry name" value="DUF883_N"/>
</dbReference>
<dbReference type="GO" id="GO:0005886">
    <property type="term" value="C:plasma membrane"/>
    <property type="evidence" value="ECO:0007669"/>
    <property type="project" value="UniProtKB-SubCell"/>
</dbReference>
<evidence type="ECO:0000256" key="1">
    <source>
        <dbReference type="ARBA" id="ARBA00004377"/>
    </source>
</evidence>
<keyword evidence="8" id="KW-0175">Coiled coil</keyword>
<evidence type="ECO:0000256" key="4">
    <source>
        <dbReference type="ARBA" id="ARBA00022519"/>
    </source>
</evidence>
<evidence type="ECO:0000256" key="8">
    <source>
        <dbReference type="SAM" id="Coils"/>
    </source>
</evidence>
<feature type="domain" description="DUF883" evidence="10">
    <location>
        <begin position="87"/>
        <end position="116"/>
    </location>
</feature>
<feature type="domain" description="DUF883" evidence="9">
    <location>
        <begin position="23"/>
        <end position="73"/>
    </location>
</feature>
<reference evidence="11 12" key="1">
    <citation type="submission" date="2018-11" db="EMBL/GenBank/DDBJ databases">
        <title>Genomic Encyclopedia of Type Strains, Phase IV (KMG-IV): sequencing the most valuable type-strain genomes for metagenomic binning, comparative biology and taxonomic classification.</title>
        <authorList>
            <person name="Goeker M."/>
        </authorList>
    </citation>
    <scope>NUCLEOTIDE SEQUENCE [LARGE SCALE GENOMIC DNA]</scope>
    <source>
        <strain evidence="11 12">DSM 101684</strain>
    </source>
</reference>
<evidence type="ECO:0000256" key="7">
    <source>
        <dbReference type="ARBA" id="ARBA00023136"/>
    </source>
</evidence>
<comment type="similarity">
    <text evidence="2">Belongs to the ElaB/YgaM/YqjD family.</text>
</comment>
<sequence>MSETNTNVAAATATQDLPLAAREKLAADLRTVIADAEELLALTSGQTGEKVAALRVRMGENLRAARHKLEDLEAAMRERARQAARVTDDYVHENPWRSIGIAAGAGLLVGLLIGRR</sequence>
<dbReference type="InterPro" id="IPR010279">
    <property type="entry name" value="YqjD/ElaB"/>
</dbReference>
<name>A0A3N4TWT4_9BURK</name>
<evidence type="ECO:0000256" key="6">
    <source>
        <dbReference type="ARBA" id="ARBA00022989"/>
    </source>
</evidence>
<feature type="coiled-coil region" evidence="8">
    <location>
        <begin position="55"/>
        <end position="89"/>
    </location>
</feature>
<evidence type="ECO:0000256" key="3">
    <source>
        <dbReference type="ARBA" id="ARBA00022475"/>
    </source>
</evidence>
<dbReference type="EMBL" id="RKQL01000007">
    <property type="protein sequence ID" value="RPE63013.1"/>
    <property type="molecule type" value="Genomic_DNA"/>
</dbReference>
<keyword evidence="7" id="KW-0472">Membrane</keyword>
<dbReference type="AlphaFoldDB" id="A0A3N4TWT4"/>
<dbReference type="Proteomes" id="UP000272193">
    <property type="component" value="Unassembled WGS sequence"/>
</dbReference>
<proteinExistence type="inferred from homology"/>
<accession>A0A3N4TWT4</accession>
<evidence type="ECO:0000313" key="11">
    <source>
        <dbReference type="EMBL" id="RPE63013.1"/>
    </source>
</evidence>
<evidence type="ECO:0000259" key="10">
    <source>
        <dbReference type="Pfam" id="PF19029"/>
    </source>
</evidence>
<comment type="subcellular location">
    <subcellularLocation>
        <location evidence="1">Cell inner membrane</location>
        <topology evidence="1">Single-pass membrane protein</topology>
    </subcellularLocation>
</comment>
<keyword evidence="6" id="KW-1133">Transmembrane helix</keyword>
<keyword evidence="12" id="KW-1185">Reference proteome</keyword>
<dbReference type="PANTHER" id="PTHR35893">
    <property type="entry name" value="INNER MEMBRANE PROTEIN-RELATED"/>
    <property type="match status" value="1"/>
</dbReference>
<dbReference type="GO" id="GO:0043022">
    <property type="term" value="F:ribosome binding"/>
    <property type="evidence" value="ECO:0007669"/>
    <property type="project" value="InterPro"/>
</dbReference>
<evidence type="ECO:0000259" key="9">
    <source>
        <dbReference type="Pfam" id="PF05957"/>
    </source>
</evidence>
<gene>
    <name evidence="11" type="ORF">EDC62_2475</name>
</gene>
<dbReference type="Pfam" id="PF19029">
    <property type="entry name" value="DUF883_C"/>
    <property type="match status" value="1"/>
</dbReference>
<comment type="caution">
    <text evidence="11">The sequence shown here is derived from an EMBL/GenBank/DDBJ whole genome shotgun (WGS) entry which is preliminary data.</text>
</comment>
<dbReference type="PANTHER" id="PTHR35893:SF3">
    <property type="entry name" value="INNER MEMBRANE PROTEIN"/>
    <property type="match status" value="1"/>
</dbReference>
<protein>
    <submittedName>
        <fullName evidence="11">ElaB/YqjD/DUF883 family membrane-anchored ribosome-binding protein</fullName>
    </submittedName>
</protein>
<keyword evidence="4" id="KW-0997">Cell inner membrane</keyword>
<evidence type="ECO:0000256" key="5">
    <source>
        <dbReference type="ARBA" id="ARBA00022692"/>
    </source>
</evidence>
<keyword evidence="5" id="KW-0812">Transmembrane</keyword>
<dbReference type="OrthoDB" id="9181874at2"/>
<dbReference type="RefSeq" id="WP_124224116.1">
    <property type="nucleotide sequence ID" value="NZ_RKQL01000007.1"/>
</dbReference>
<keyword evidence="3" id="KW-1003">Cell membrane</keyword>
<dbReference type="InterPro" id="IPR043605">
    <property type="entry name" value="DUF883_C"/>
</dbReference>